<gene>
    <name evidence="4 6" type="primary">truD</name>
    <name evidence="6" type="ORF">J4415_00105</name>
</gene>
<dbReference type="InterPro" id="IPR001656">
    <property type="entry name" value="PsdUridine_synth_TruD"/>
</dbReference>
<evidence type="ECO:0000256" key="1">
    <source>
        <dbReference type="ARBA" id="ARBA00007953"/>
    </source>
</evidence>
<dbReference type="PANTHER" id="PTHR13326">
    <property type="entry name" value="TRNA PSEUDOURIDINE SYNTHASE D"/>
    <property type="match status" value="1"/>
</dbReference>
<dbReference type="PIRSF" id="PIRSF037016">
    <property type="entry name" value="Pseudouridin_synth_euk_prd"/>
    <property type="match status" value="1"/>
</dbReference>
<sequence length="428" mass="48935">MSAITHYSTSTSGIGGVLRKRIADFIVEEIASEDEICEVGVFTDSEKKTLDKKWPAPLVDERVRENQLILKMEKFNVDTANALRRIARALHTSRKRIGFAGMKDKRAITCQRISVWKADVELLKAFDSRYIDLREAQWADKRIEIGDLIGNKFTIIVRNIQLGKEELEKRINASFGEMKNGIANYFGEQRFGGIRGITHLVGKEFILGNVENAVMLYLTAIDEREEEDIKIARKNLADTKDFSRAINEFPPKYRYERIIIHHLCKYPKDFVGAFSRLPKSLTYMFTHAYQSHLFNQIINKRIETGLGLNANGGDVLENGVATAQLFGFESKFSEGKIGEIEREVLAKEGIKPEDFYIKEFPQISSKGARKAILLFSEDLKLEEISNDEYFEGALKAKISFRLDKGNYATTVLRELMKPEQLKDVQENR</sequence>
<comment type="catalytic activity">
    <reaction evidence="4">
        <text>uridine(13) in tRNA = pseudouridine(13) in tRNA</text>
        <dbReference type="Rhea" id="RHEA:42540"/>
        <dbReference type="Rhea" id="RHEA-COMP:10105"/>
        <dbReference type="Rhea" id="RHEA-COMP:10106"/>
        <dbReference type="ChEBI" id="CHEBI:65314"/>
        <dbReference type="ChEBI" id="CHEBI:65315"/>
        <dbReference type="EC" id="5.4.99.27"/>
    </reaction>
</comment>
<dbReference type="EMBL" id="JAGVWD010000002">
    <property type="protein sequence ID" value="MBS3057015.1"/>
    <property type="molecule type" value="Genomic_DNA"/>
</dbReference>
<dbReference type="Proteomes" id="UP000677687">
    <property type="component" value="Unassembled WGS sequence"/>
</dbReference>
<reference evidence="6" key="2">
    <citation type="submission" date="2021-05" db="EMBL/GenBank/DDBJ databases">
        <title>Protein family content uncovers lineage relationships and bacterial pathway maintenance mechanisms in DPANN archaea.</title>
        <authorList>
            <person name="Castelle C.J."/>
            <person name="Meheust R."/>
            <person name="Jaffe A.L."/>
            <person name="Seitz K."/>
            <person name="Gong X."/>
            <person name="Baker B.J."/>
            <person name="Banfield J.F."/>
        </authorList>
    </citation>
    <scope>NUCLEOTIDE SEQUENCE</scope>
    <source>
        <strain evidence="6">RIFCSPHIGHO2_01_FULL_AR10_44_11</strain>
    </source>
</reference>
<dbReference type="PANTHER" id="PTHR13326:SF21">
    <property type="entry name" value="PSEUDOURIDYLATE SYNTHASE PUS7L"/>
    <property type="match status" value="1"/>
</dbReference>
<dbReference type="SUPFAM" id="SSF55120">
    <property type="entry name" value="Pseudouridine synthase"/>
    <property type="match status" value="1"/>
</dbReference>
<protein>
    <recommendedName>
        <fullName evidence="4">Probable tRNA pseudouridine synthase D</fullName>
        <ecNumber evidence="4">5.4.99.27</ecNumber>
    </recommendedName>
    <alternativeName>
        <fullName evidence="4">tRNA pseudouridine(13) synthase</fullName>
    </alternativeName>
    <alternativeName>
        <fullName evidence="4">tRNA pseudouridylate synthase D</fullName>
    </alternativeName>
    <alternativeName>
        <fullName evidence="4">tRNA-uridine isomerase D</fullName>
    </alternativeName>
</protein>
<evidence type="ECO:0000313" key="7">
    <source>
        <dbReference type="Proteomes" id="UP000677687"/>
    </source>
</evidence>
<feature type="active site" description="Nucleophile" evidence="4">
    <location>
        <position position="104"/>
    </location>
</feature>
<evidence type="ECO:0000256" key="4">
    <source>
        <dbReference type="HAMAP-Rule" id="MF_01082"/>
    </source>
</evidence>
<evidence type="ECO:0000259" key="5">
    <source>
        <dbReference type="PROSITE" id="PS50984"/>
    </source>
</evidence>
<name>A0A8T4KZ96_9ARCH</name>
<dbReference type="HAMAP" id="MF_01082">
    <property type="entry name" value="TruD"/>
    <property type="match status" value="1"/>
</dbReference>
<accession>A0A8T4KZ96</accession>
<comment type="similarity">
    <text evidence="1 4">Belongs to the pseudouridine synthase TruD family.</text>
</comment>
<dbReference type="NCBIfam" id="TIGR00094">
    <property type="entry name" value="tRNA_TruD_broad"/>
    <property type="match status" value="1"/>
</dbReference>
<dbReference type="InterPro" id="IPR042214">
    <property type="entry name" value="TruD_catalytic"/>
</dbReference>
<comment type="function">
    <text evidence="4">Could be responsible for synthesis of pseudouridine from uracil-13 in transfer RNAs.</text>
</comment>
<evidence type="ECO:0000256" key="3">
    <source>
        <dbReference type="ARBA" id="ARBA00023235"/>
    </source>
</evidence>
<dbReference type="GO" id="GO:0003723">
    <property type="term" value="F:RNA binding"/>
    <property type="evidence" value="ECO:0007669"/>
    <property type="project" value="InterPro"/>
</dbReference>
<dbReference type="Gene3D" id="3.30.2350.20">
    <property type="entry name" value="TruD, catalytic domain"/>
    <property type="match status" value="3"/>
</dbReference>
<dbReference type="InterPro" id="IPR020119">
    <property type="entry name" value="PsdUridine_synth_TruD_CS"/>
</dbReference>
<reference evidence="6" key="1">
    <citation type="submission" date="2021-03" db="EMBL/GenBank/DDBJ databases">
        <authorList>
            <person name="Jaffe A."/>
        </authorList>
    </citation>
    <scope>NUCLEOTIDE SEQUENCE</scope>
    <source>
        <strain evidence="6">RIFCSPHIGHO2_01_FULL_AR10_44_11</strain>
    </source>
</reference>
<keyword evidence="3 4" id="KW-0413">Isomerase</keyword>
<comment type="caution">
    <text evidence="6">The sequence shown here is derived from an EMBL/GenBank/DDBJ whole genome shotgun (WGS) entry which is preliminary data.</text>
</comment>
<dbReference type="PROSITE" id="PS50984">
    <property type="entry name" value="TRUD"/>
    <property type="match status" value="1"/>
</dbReference>
<dbReference type="GO" id="GO:0031119">
    <property type="term" value="P:tRNA pseudouridine synthesis"/>
    <property type="evidence" value="ECO:0007669"/>
    <property type="project" value="UniProtKB-UniRule"/>
</dbReference>
<feature type="domain" description="TRUD" evidence="5">
    <location>
        <begin position="181"/>
        <end position="374"/>
    </location>
</feature>
<dbReference type="EC" id="5.4.99.27" evidence="4"/>
<keyword evidence="2 4" id="KW-0819">tRNA processing</keyword>
<evidence type="ECO:0000256" key="2">
    <source>
        <dbReference type="ARBA" id="ARBA00022694"/>
    </source>
</evidence>
<dbReference type="InterPro" id="IPR011760">
    <property type="entry name" value="PsdUridine_synth_TruD_insert"/>
</dbReference>
<dbReference type="InterPro" id="IPR020103">
    <property type="entry name" value="PsdUridine_synth_cat_dom_sf"/>
</dbReference>
<organism evidence="6 7">
    <name type="scientific">Candidatus Iainarchaeum sp</name>
    <dbReference type="NCBI Taxonomy" id="3101447"/>
    <lineage>
        <taxon>Archaea</taxon>
        <taxon>Candidatus Iainarchaeota</taxon>
        <taxon>Candidatus Iainarchaeia</taxon>
        <taxon>Candidatus Iainarchaeales</taxon>
        <taxon>Candidatus Iainarchaeaceae</taxon>
        <taxon>Candidatus Iainarchaeum</taxon>
    </lineage>
</organism>
<evidence type="ECO:0000313" key="6">
    <source>
        <dbReference type="EMBL" id="MBS3057015.1"/>
    </source>
</evidence>
<dbReference type="Pfam" id="PF01142">
    <property type="entry name" value="TruD"/>
    <property type="match status" value="2"/>
</dbReference>
<dbReference type="GO" id="GO:0160150">
    <property type="term" value="F:tRNA pseudouridine(13) synthase activity"/>
    <property type="evidence" value="ECO:0007669"/>
    <property type="project" value="UniProtKB-EC"/>
</dbReference>
<proteinExistence type="inferred from homology"/>
<dbReference type="AlphaFoldDB" id="A0A8T4KZ96"/>
<dbReference type="PROSITE" id="PS01268">
    <property type="entry name" value="UPF0024"/>
    <property type="match status" value="1"/>
</dbReference>